<name>A0A3R6FRN8_9BACT</name>
<evidence type="ECO:0000313" key="8">
    <source>
        <dbReference type="EMBL" id="MQN90141.1"/>
    </source>
</evidence>
<dbReference type="InterPro" id="IPR000792">
    <property type="entry name" value="Tscrpt_reg_LuxR_C"/>
</dbReference>
<dbReference type="NCBIfam" id="TIGR02985">
    <property type="entry name" value="Sig70_bacteroi1"/>
    <property type="match status" value="1"/>
</dbReference>
<dbReference type="InterPro" id="IPR014284">
    <property type="entry name" value="RNA_pol_sigma-70_dom"/>
</dbReference>
<dbReference type="SUPFAM" id="SSF88659">
    <property type="entry name" value="Sigma3 and sigma4 domains of RNA polymerase sigma factors"/>
    <property type="match status" value="1"/>
</dbReference>
<dbReference type="InterPro" id="IPR013325">
    <property type="entry name" value="RNA_pol_sigma_r2"/>
</dbReference>
<evidence type="ECO:0000256" key="3">
    <source>
        <dbReference type="ARBA" id="ARBA00023082"/>
    </source>
</evidence>
<dbReference type="EMBL" id="VZCR01000071">
    <property type="protein sequence ID" value="MQN32453.1"/>
    <property type="molecule type" value="Genomic_DNA"/>
</dbReference>
<dbReference type="InterPro" id="IPR013324">
    <property type="entry name" value="RNA_pol_sigma_r3/r4-like"/>
</dbReference>
<reference evidence="9 10" key="1">
    <citation type="submission" date="2018-08" db="EMBL/GenBank/DDBJ databases">
        <title>A genome reference for cultivated species of the human gut microbiota.</title>
        <authorList>
            <person name="Zou Y."/>
            <person name="Xue W."/>
            <person name="Luo G."/>
        </authorList>
    </citation>
    <scope>NUCLEOTIDE SEQUENCE [LARGE SCALE GENOMIC DNA]</scope>
    <source>
        <strain evidence="9 10">OF03-3</strain>
    </source>
</reference>
<reference evidence="11 12" key="2">
    <citation type="submission" date="2019-09" db="EMBL/GenBank/DDBJ databases">
        <title>Distinct polysaccharide growth profiles of human intestinal Prevotella copri isolates.</title>
        <authorList>
            <person name="Fehlner-Peach H."/>
            <person name="Magnabosco C."/>
            <person name="Raghavan V."/>
            <person name="Scher J.U."/>
            <person name="Tett A."/>
            <person name="Cox L.M."/>
            <person name="Gottsegen C."/>
            <person name="Watters A."/>
            <person name="Wiltshire- Gordon J.D."/>
            <person name="Segata N."/>
            <person name="Bonneau R."/>
            <person name="Littman D.R."/>
        </authorList>
    </citation>
    <scope>NUCLEOTIDE SEQUENCE [LARGE SCALE GENOMIC DNA]</scope>
    <source>
        <strain evidence="7">IAA108</strain>
        <strain evidence="13">iAA108</strain>
        <strain evidence="6">IAP146</strain>
        <strain evidence="12">iAP146</strain>
        <strain evidence="11">iP54</strain>
    </source>
</reference>
<evidence type="ECO:0000313" key="7">
    <source>
        <dbReference type="EMBL" id="MQN83704.1"/>
    </source>
</evidence>
<evidence type="ECO:0000256" key="1">
    <source>
        <dbReference type="ARBA" id="ARBA00010641"/>
    </source>
</evidence>
<dbReference type="Proteomes" id="UP000285604">
    <property type="component" value="Unassembled WGS sequence"/>
</dbReference>
<proteinExistence type="inferred from homology"/>
<comment type="similarity">
    <text evidence="1">Belongs to the sigma-70 factor family. ECF subfamily.</text>
</comment>
<dbReference type="Proteomes" id="UP000421408">
    <property type="component" value="Unassembled WGS sequence"/>
</dbReference>
<evidence type="ECO:0000313" key="9">
    <source>
        <dbReference type="EMBL" id="RGX95694.1"/>
    </source>
</evidence>
<evidence type="ECO:0000313" key="12">
    <source>
        <dbReference type="Proteomes" id="UP000420707"/>
    </source>
</evidence>
<dbReference type="InterPro" id="IPR014327">
    <property type="entry name" value="RNA_pol_sigma70_bacteroid"/>
</dbReference>
<keyword evidence="2" id="KW-0805">Transcription regulation</keyword>
<sequence>MQEIDLIFQQYYRPLCLYATHYLHDIDEAEDVVQDCFVKLISRSIMPENIKAFLYTSVRNASIDRLRRQSPIDTEISPTDLCVVISDDQAQESSFREAKLWTAIELLPERCREIFLMSKRDGMTYREIAEELNLSEKTVEHQISKALKTLRGKKDDFLADFFYILPFIHGGIL</sequence>
<dbReference type="InterPro" id="IPR007627">
    <property type="entry name" value="RNA_pol_sigma70_r2"/>
</dbReference>
<dbReference type="EMBL" id="VZBQ01000117">
    <property type="protein sequence ID" value="MQN90141.1"/>
    <property type="molecule type" value="Genomic_DNA"/>
</dbReference>
<dbReference type="GO" id="GO:0006352">
    <property type="term" value="P:DNA-templated transcription initiation"/>
    <property type="evidence" value="ECO:0007669"/>
    <property type="project" value="InterPro"/>
</dbReference>
<dbReference type="EMBL" id="VZCC01000041">
    <property type="protein sequence ID" value="MQN83704.1"/>
    <property type="molecule type" value="Genomic_DNA"/>
</dbReference>
<dbReference type="Gene3D" id="1.10.10.10">
    <property type="entry name" value="Winged helix-like DNA-binding domain superfamily/Winged helix DNA-binding domain"/>
    <property type="match status" value="1"/>
</dbReference>
<protein>
    <submittedName>
        <fullName evidence="8">RNA polymerase sigma-70 factor</fullName>
    </submittedName>
</protein>
<feature type="domain" description="HTH luxR-type" evidence="5">
    <location>
        <begin position="104"/>
        <end position="162"/>
    </location>
</feature>
<evidence type="ECO:0000313" key="10">
    <source>
        <dbReference type="Proteomes" id="UP000285604"/>
    </source>
</evidence>
<reference evidence="8" key="3">
    <citation type="submission" date="2022-12" db="EMBL/GenBank/DDBJ databases">
        <title>Distinct polysaccharide growth profiles of human intestinal Prevotella copri isolates.</title>
        <authorList>
            <person name="Fehlner-Peach H."/>
            <person name="Magnabosco C."/>
            <person name="Raghavan V."/>
            <person name="Scher J.U."/>
            <person name="Tett A."/>
            <person name="Cox L.M."/>
            <person name="Gottsegen C."/>
            <person name="Watters A."/>
            <person name="Wiltshire- Gordon J.D."/>
            <person name="Segata N."/>
            <person name="Bonneau R."/>
            <person name="Littman D.R."/>
        </authorList>
    </citation>
    <scope>NUCLEOTIDE SEQUENCE</scope>
    <source>
        <strain evidence="8">IP54</strain>
    </source>
</reference>
<keyword evidence="3" id="KW-0731">Sigma factor</keyword>
<accession>A0A3R6FRN8</accession>
<dbReference type="InterPro" id="IPR039425">
    <property type="entry name" value="RNA_pol_sigma-70-like"/>
</dbReference>
<dbReference type="InterPro" id="IPR036388">
    <property type="entry name" value="WH-like_DNA-bd_sf"/>
</dbReference>
<dbReference type="InterPro" id="IPR013249">
    <property type="entry name" value="RNA_pol_sigma70_r4_t2"/>
</dbReference>
<dbReference type="AlphaFoldDB" id="A0A3R6FRN8"/>
<dbReference type="Gene3D" id="1.10.1740.10">
    <property type="match status" value="1"/>
</dbReference>
<evidence type="ECO:0000313" key="11">
    <source>
        <dbReference type="Proteomes" id="UP000420635"/>
    </source>
</evidence>
<dbReference type="SMART" id="SM00421">
    <property type="entry name" value="HTH_LUXR"/>
    <property type="match status" value="1"/>
</dbReference>
<dbReference type="CDD" id="cd06171">
    <property type="entry name" value="Sigma70_r4"/>
    <property type="match status" value="1"/>
</dbReference>
<dbReference type="NCBIfam" id="TIGR02937">
    <property type="entry name" value="sigma70-ECF"/>
    <property type="match status" value="1"/>
</dbReference>
<dbReference type="EMBL" id="QSCI01000023">
    <property type="protein sequence ID" value="RGX95694.1"/>
    <property type="molecule type" value="Genomic_DNA"/>
</dbReference>
<dbReference type="RefSeq" id="WP_119229196.1">
    <property type="nucleotide sequence ID" value="NZ_JAHRGB010000029.1"/>
</dbReference>
<dbReference type="PANTHER" id="PTHR43133">
    <property type="entry name" value="RNA POLYMERASE ECF-TYPE SIGMA FACTO"/>
    <property type="match status" value="1"/>
</dbReference>
<dbReference type="Proteomes" id="UP000420707">
    <property type="component" value="Unassembled WGS sequence"/>
</dbReference>
<dbReference type="GO" id="GO:0003677">
    <property type="term" value="F:DNA binding"/>
    <property type="evidence" value="ECO:0007669"/>
    <property type="project" value="InterPro"/>
</dbReference>
<gene>
    <name evidence="9" type="ORF">DXA63_07025</name>
    <name evidence="8" type="ORF">F7D59_09850</name>
    <name evidence="7" type="ORF">F7D74_06875</name>
    <name evidence="6" type="ORF">F7D90_10945</name>
</gene>
<keyword evidence="4" id="KW-0804">Transcription</keyword>
<dbReference type="SUPFAM" id="SSF88946">
    <property type="entry name" value="Sigma2 domain of RNA polymerase sigma factors"/>
    <property type="match status" value="1"/>
</dbReference>
<dbReference type="Pfam" id="PF08281">
    <property type="entry name" value="Sigma70_r4_2"/>
    <property type="match status" value="1"/>
</dbReference>
<evidence type="ECO:0000256" key="2">
    <source>
        <dbReference type="ARBA" id="ARBA00023015"/>
    </source>
</evidence>
<evidence type="ECO:0000313" key="6">
    <source>
        <dbReference type="EMBL" id="MQN32453.1"/>
    </source>
</evidence>
<dbReference type="Proteomes" id="UP000420635">
    <property type="component" value="Unassembled WGS sequence"/>
</dbReference>
<evidence type="ECO:0000256" key="4">
    <source>
        <dbReference type="ARBA" id="ARBA00023163"/>
    </source>
</evidence>
<comment type="caution">
    <text evidence="8">The sequence shown here is derived from an EMBL/GenBank/DDBJ whole genome shotgun (WGS) entry which is preliminary data.</text>
</comment>
<organism evidence="8 11">
    <name type="scientific">Segatella copri</name>
    <dbReference type="NCBI Taxonomy" id="165179"/>
    <lineage>
        <taxon>Bacteria</taxon>
        <taxon>Pseudomonadati</taxon>
        <taxon>Bacteroidota</taxon>
        <taxon>Bacteroidia</taxon>
        <taxon>Bacteroidales</taxon>
        <taxon>Prevotellaceae</taxon>
        <taxon>Segatella</taxon>
    </lineage>
</organism>
<dbReference type="GO" id="GO:0016987">
    <property type="term" value="F:sigma factor activity"/>
    <property type="evidence" value="ECO:0007669"/>
    <property type="project" value="UniProtKB-KW"/>
</dbReference>
<evidence type="ECO:0000259" key="5">
    <source>
        <dbReference type="SMART" id="SM00421"/>
    </source>
</evidence>
<evidence type="ECO:0000313" key="13">
    <source>
        <dbReference type="Proteomes" id="UP000421408"/>
    </source>
</evidence>
<dbReference type="PANTHER" id="PTHR43133:SF46">
    <property type="entry name" value="RNA POLYMERASE SIGMA-70 FACTOR ECF SUBFAMILY"/>
    <property type="match status" value="1"/>
</dbReference>
<dbReference type="Pfam" id="PF04542">
    <property type="entry name" value="Sigma70_r2"/>
    <property type="match status" value="1"/>
</dbReference>